<sequence>MNSSLKILFCIILVSLYTIKVKSNILGDDLMNYNSSADVIWNFEEIDKLILGGSKNDTSKKYFGKIVCVHHNLKNHSELSIDFKLNNKLIYIHQNNLLSKTENGDSNGLYLTMDDNDEKILFAIFNEIKSPKPYTNNQVNTKANTNKDSYFSAHFIGDINSEIFKKIDKVISWYPLTSKSKECESLQRLFIKYSKKLIV</sequence>
<protein>
    <submittedName>
        <fullName evidence="2">Uncharacterized protein</fullName>
    </submittedName>
</protein>
<proteinExistence type="predicted"/>
<feature type="chain" id="PRO_5042989622" evidence="1">
    <location>
        <begin position="24"/>
        <end position="199"/>
    </location>
</feature>
<reference evidence="2 3" key="1">
    <citation type="submission" date="2023-11" db="EMBL/GenBank/DDBJ databases">
        <title>Dfirmibasis_genome.</title>
        <authorList>
            <person name="Edelbroek B."/>
            <person name="Kjellin J."/>
            <person name="Jerlstrom-Hultqvist J."/>
            <person name="Soderbom F."/>
        </authorList>
    </citation>
    <scope>NUCLEOTIDE SEQUENCE [LARGE SCALE GENOMIC DNA]</scope>
    <source>
        <strain evidence="2 3">TNS-C-14</strain>
    </source>
</reference>
<name>A0AAN7YUG1_9MYCE</name>
<keyword evidence="3" id="KW-1185">Reference proteome</keyword>
<comment type="caution">
    <text evidence="2">The sequence shown here is derived from an EMBL/GenBank/DDBJ whole genome shotgun (WGS) entry which is preliminary data.</text>
</comment>
<evidence type="ECO:0000256" key="1">
    <source>
        <dbReference type="SAM" id="SignalP"/>
    </source>
</evidence>
<evidence type="ECO:0000313" key="3">
    <source>
        <dbReference type="Proteomes" id="UP001344447"/>
    </source>
</evidence>
<gene>
    <name evidence="2" type="ORF">RB653_008972</name>
</gene>
<evidence type="ECO:0000313" key="2">
    <source>
        <dbReference type="EMBL" id="KAK5579291.1"/>
    </source>
</evidence>
<organism evidence="2 3">
    <name type="scientific">Dictyostelium firmibasis</name>
    <dbReference type="NCBI Taxonomy" id="79012"/>
    <lineage>
        <taxon>Eukaryota</taxon>
        <taxon>Amoebozoa</taxon>
        <taxon>Evosea</taxon>
        <taxon>Eumycetozoa</taxon>
        <taxon>Dictyostelia</taxon>
        <taxon>Dictyosteliales</taxon>
        <taxon>Dictyosteliaceae</taxon>
        <taxon>Dictyostelium</taxon>
    </lineage>
</organism>
<dbReference type="AlphaFoldDB" id="A0AAN7YUG1"/>
<feature type="signal peptide" evidence="1">
    <location>
        <begin position="1"/>
        <end position="23"/>
    </location>
</feature>
<dbReference type="EMBL" id="JAVFKY010000003">
    <property type="protein sequence ID" value="KAK5579291.1"/>
    <property type="molecule type" value="Genomic_DNA"/>
</dbReference>
<dbReference type="Proteomes" id="UP001344447">
    <property type="component" value="Unassembled WGS sequence"/>
</dbReference>
<keyword evidence="1" id="KW-0732">Signal</keyword>
<accession>A0AAN7YUG1</accession>